<sequence length="65" mass="7409">MAVSKYGPFVIGVLSILSQFKRVCYRDEKGLLLFDIRNIDRQTCCERLLEGIKRLPDASGDTMID</sequence>
<gene>
    <name evidence="1" type="ORF">KIN20_026187</name>
</gene>
<keyword evidence="2" id="KW-1185">Reference proteome</keyword>
<protein>
    <submittedName>
        <fullName evidence="1">Uncharacterized protein</fullName>
    </submittedName>
</protein>
<comment type="caution">
    <text evidence="1">The sequence shown here is derived from an EMBL/GenBank/DDBJ whole genome shotgun (WGS) entry which is preliminary data.</text>
</comment>
<evidence type="ECO:0000313" key="2">
    <source>
        <dbReference type="Proteomes" id="UP001196413"/>
    </source>
</evidence>
<organism evidence="1 2">
    <name type="scientific">Parelaphostrongylus tenuis</name>
    <name type="common">Meningeal worm</name>
    <dbReference type="NCBI Taxonomy" id="148309"/>
    <lineage>
        <taxon>Eukaryota</taxon>
        <taxon>Metazoa</taxon>
        <taxon>Ecdysozoa</taxon>
        <taxon>Nematoda</taxon>
        <taxon>Chromadorea</taxon>
        <taxon>Rhabditida</taxon>
        <taxon>Rhabditina</taxon>
        <taxon>Rhabditomorpha</taxon>
        <taxon>Strongyloidea</taxon>
        <taxon>Metastrongylidae</taxon>
        <taxon>Parelaphostrongylus</taxon>
    </lineage>
</organism>
<accession>A0AAD5MWD1</accession>
<reference evidence="1" key="1">
    <citation type="submission" date="2021-06" db="EMBL/GenBank/DDBJ databases">
        <title>Parelaphostrongylus tenuis whole genome reference sequence.</title>
        <authorList>
            <person name="Garwood T.J."/>
            <person name="Larsen P.A."/>
            <person name="Fountain-Jones N.M."/>
            <person name="Garbe J.R."/>
            <person name="Macchietto M.G."/>
            <person name="Kania S.A."/>
            <person name="Gerhold R.W."/>
            <person name="Richards J.E."/>
            <person name="Wolf T.M."/>
        </authorList>
    </citation>
    <scope>NUCLEOTIDE SEQUENCE</scope>
    <source>
        <strain evidence="1">MNPRO001-30</strain>
        <tissue evidence="1">Meninges</tissue>
    </source>
</reference>
<dbReference type="Proteomes" id="UP001196413">
    <property type="component" value="Unassembled WGS sequence"/>
</dbReference>
<name>A0AAD5MWD1_PARTN</name>
<dbReference type="EMBL" id="JAHQIW010005356">
    <property type="protein sequence ID" value="KAJ1365760.1"/>
    <property type="molecule type" value="Genomic_DNA"/>
</dbReference>
<dbReference type="AlphaFoldDB" id="A0AAD5MWD1"/>
<evidence type="ECO:0000313" key="1">
    <source>
        <dbReference type="EMBL" id="KAJ1365760.1"/>
    </source>
</evidence>
<proteinExistence type="predicted"/>